<dbReference type="InterPro" id="IPR036882">
    <property type="entry name" value="Alba-like_dom_sf"/>
</dbReference>
<dbReference type="InterPro" id="IPR020241">
    <property type="entry name" value="RNase_P/MRP_Pop7_fungi"/>
</dbReference>
<dbReference type="PANTHER" id="PTHR28256">
    <property type="entry name" value="RIBONUCLEASES P/MRP PROTEIN SUBUNIT POP7"/>
    <property type="match status" value="1"/>
</dbReference>
<dbReference type="GO" id="GO:0034965">
    <property type="term" value="P:intronic box C/D snoRNA processing"/>
    <property type="evidence" value="ECO:0007669"/>
    <property type="project" value="TreeGrafter"/>
</dbReference>
<dbReference type="OrthoDB" id="5416589at2759"/>
<reference evidence="5 6" key="1">
    <citation type="submission" date="2020-01" db="EMBL/GenBank/DDBJ databases">
        <authorList>
            <consortium name="DOE Joint Genome Institute"/>
            <person name="Haridas S."/>
            <person name="Albert R."/>
            <person name="Binder M."/>
            <person name="Bloem J."/>
            <person name="Labutti K."/>
            <person name="Salamov A."/>
            <person name="Andreopoulos B."/>
            <person name="Baker S.E."/>
            <person name="Barry K."/>
            <person name="Bills G."/>
            <person name="Bluhm B.H."/>
            <person name="Cannon C."/>
            <person name="Castanera R."/>
            <person name="Culley D.E."/>
            <person name="Daum C."/>
            <person name="Ezra D."/>
            <person name="Gonzalez J.B."/>
            <person name="Henrissat B."/>
            <person name="Kuo A."/>
            <person name="Liang C."/>
            <person name="Lipzen A."/>
            <person name="Lutzoni F."/>
            <person name="Magnuson J."/>
            <person name="Mondo S."/>
            <person name="Nolan M."/>
            <person name="Ohm R."/>
            <person name="Pangilinan J."/>
            <person name="Park H.-J.H."/>
            <person name="Ramirez L."/>
            <person name="Alfaro M."/>
            <person name="Sun H."/>
            <person name="Tritt A."/>
            <person name="Yoshinaga Y."/>
            <person name="Zwiers L.-H.L."/>
            <person name="Turgeon B.G."/>
            <person name="Goodwin S.B."/>
            <person name="Spatafora J.W."/>
            <person name="Crous P.W."/>
            <person name="Grigoriev I.V."/>
        </authorList>
    </citation>
    <scope>NUCLEOTIDE SEQUENCE [LARGE SCALE GENOMIC DNA]</scope>
    <source>
        <strain evidence="5 6">CBS 611.86</strain>
    </source>
</reference>
<feature type="region of interest" description="Disordered" evidence="4">
    <location>
        <begin position="277"/>
        <end position="311"/>
    </location>
</feature>
<keyword evidence="6" id="KW-1185">Reference proteome</keyword>
<name>A0A7C8I0D2_9PLEO</name>
<dbReference type="EMBL" id="JAADJZ010000024">
    <property type="protein sequence ID" value="KAF2867254.1"/>
    <property type="molecule type" value="Genomic_DNA"/>
</dbReference>
<feature type="compositionally biased region" description="Basic residues" evidence="4">
    <location>
        <begin position="1"/>
        <end position="12"/>
    </location>
</feature>
<dbReference type="PANTHER" id="PTHR28256:SF1">
    <property type="entry name" value="RIBONUCLEASES P_MRP PROTEIN SUBUNIT POP7"/>
    <property type="match status" value="1"/>
</dbReference>
<dbReference type="GO" id="GO:0003723">
    <property type="term" value="F:RNA binding"/>
    <property type="evidence" value="ECO:0007669"/>
    <property type="project" value="TreeGrafter"/>
</dbReference>
<comment type="subcellular location">
    <subcellularLocation>
        <location evidence="1">Nucleus</location>
    </subcellularLocation>
</comment>
<dbReference type="GO" id="GO:0000171">
    <property type="term" value="F:ribonuclease MRP activity"/>
    <property type="evidence" value="ECO:0007669"/>
    <property type="project" value="TreeGrafter"/>
</dbReference>
<feature type="region of interest" description="Disordered" evidence="4">
    <location>
        <begin position="1"/>
        <end position="132"/>
    </location>
</feature>
<dbReference type="GO" id="GO:0004526">
    <property type="term" value="F:ribonuclease P activity"/>
    <property type="evidence" value="ECO:0007669"/>
    <property type="project" value="TreeGrafter"/>
</dbReference>
<evidence type="ECO:0000313" key="6">
    <source>
        <dbReference type="Proteomes" id="UP000481861"/>
    </source>
</evidence>
<dbReference type="Pfam" id="PF12328">
    <property type="entry name" value="Rpp20"/>
    <property type="match status" value="1"/>
</dbReference>
<sequence>MERTKAPHQGKKRGNDGKEKPPADPAAPTQRDQEQQPQADAPTTEQTIPEAQSQAPTRDTSALETKASAPASRKKQKHTTPNPPPPPPHREPQPNPQPRTKKQKHARLPDNTSITKRPLHHPLIPTPFASASASAPKTLYITASSPFIPAIKRIRRLLAETAKRAQQSRAAAANNARWKPQPQAELQPNGRLAPQDVERQIAEGSRENNGGSAAAVGKGQGKGAEEEEEVYVKATGRAIPRALEIGVFFQKESDCKVRVEIGSVSAIDDIAVKRERAEEAGAADGDAMDVDGDDEAKPRKRNGKKKWKEEDIPETRVRTLSSVTVAVRLK</sequence>
<dbReference type="Gene3D" id="3.30.110.20">
    <property type="entry name" value="Alba-like domain"/>
    <property type="match status" value="1"/>
</dbReference>
<evidence type="ECO:0000256" key="1">
    <source>
        <dbReference type="ARBA" id="ARBA00004123"/>
    </source>
</evidence>
<dbReference type="GO" id="GO:0005655">
    <property type="term" value="C:nucleolar ribonuclease P complex"/>
    <property type="evidence" value="ECO:0007669"/>
    <property type="project" value="InterPro"/>
</dbReference>
<feature type="compositionally biased region" description="Low complexity" evidence="4">
    <location>
        <begin position="164"/>
        <end position="177"/>
    </location>
</feature>
<dbReference type="GO" id="GO:0000172">
    <property type="term" value="C:ribonuclease MRP complex"/>
    <property type="evidence" value="ECO:0007669"/>
    <property type="project" value="InterPro"/>
</dbReference>
<accession>A0A7C8I0D2</accession>
<feature type="compositionally biased region" description="Pro residues" evidence="4">
    <location>
        <begin position="81"/>
        <end position="97"/>
    </location>
</feature>
<feature type="compositionally biased region" description="Polar residues" evidence="4">
    <location>
        <begin position="35"/>
        <end position="63"/>
    </location>
</feature>
<feature type="compositionally biased region" description="Basic and acidic residues" evidence="4">
    <location>
        <begin position="196"/>
        <end position="206"/>
    </location>
</feature>
<feature type="region of interest" description="Disordered" evidence="4">
    <location>
        <begin position="163"/>
        <end position="225"/>
    </location>
</feature>
<evidence type="ECO:0000256" key="2">
    <source>
        <dbReference type="ARBA" id="ARBA00022694"/>
    </source>
</evidence>
<evidence type="ECO:0000313" key="5">
    <source>
        <dbReference type="EMBL" id="KAF2867254.1"/>
    </source>
</evidence>
<comment type="caution">
    <text evidence="5">The sequence shown here is derived from an EMBL/GenBank/DDBJ whole genome shotgun (WGS) entry which is preliminary data.</text>
</comment>
<dbReference type="AlphaFoldDB" id="A0A7C8I0D2"/>
<dbReference type="GO" id="GO:0006364">
    <property type="term" value="P:rRNA processing"/>
    <property type="evidence" value="ECO:0007669"/>
    <property type="project" value="TreeGrafter"/>
</dbReference>
<keyword evidence="2" id="KW-0819">tRNA processing</keyword>
<dbReference type="GO" id="GO:0000294">
    <property type="term" value="P:nuclear-transcribed mRNA catabolic process, RNase MRP-dependent"/>
    <property type="evidence" value="ECO:0007669"/>
    <property type="project" value="TreeGrafter"/>
</dbReference>
<feature type="compositionally biased region" description="Basic and acidic residues" evidence="4">
    <location>
        <begin position="13"/>
        <end position="22"/>
    </location>
</feature>
<dbReference type="Proteomes" id="UP000481861">
    <property type="component" value="Unassembled WGS sequence"/>
</dbReference>
<evidence type="ECO:0000256" key="4">
    <source>
        <dbReference type="SAM" id="MobiDB-lite"/>
    </source>
</evidence>
<dbReference type="InterPro" id="IPR014612">
    <property type="entry name" value="Pop7/Rpp20"/>
</dbReference>
<gene>
    <name evidence="5" type="ORF">BDV95DRAFT_598362</name>
</gene>
<evidence type="ECO:0000256" key="3">
    <source>
        <dbReference type="ARBA" id="ARBA00023242"/>
    </source>
</evidence>
<keyword evidence="3" id="KW-0539">Nucleus</keyword>
<organism evidence="5 6">
    <name type="scientific">Massariosphaeria phaeospora</name>
    <dbReference type="NCBI Taxonomy" id="100035"/>
    <lineage>
        <taxon>Eukaryota</taxon>
        <taxon>Fungi</taxon>
        <taxon>Dikarya</taxon>
        <taxon>Ascomycota</taxon>
        <taxon>Pezizomycotina</taxon>
        <taxon>Dothideomycetes</taxon>
        <taxon>Pleosporomycetidae</taxon>
        <taxon>Pleosporales</taxon>
        <taxon>Pleosporales incertae sedis</taxon>
        <taxon>Massariosphaeria</taxon>
    </lineage>
</organism>
<proteinExistence type="predicted"/>
<dbReference type="GO" id="GO:0001682">
    <property type="term" value="P:tRNA 5'-leader removal"/>
    <property type="evidence" value="ECO:0007669"/>
    <property type="project" value="InterPro"/>
</dbReference>
<protein>
    <submittedName>
        <fullName evidence="5">Rpp20 subunit of nuclear RNase MRP and P-domain-containing protein</fullName>
    </submittedName>
</protein>